<dbReference type="GO" id="GO:0003723">
    <property type="term" value="F:RNA binding"/>
    <property type="evidence" value="ECO:0007669"/>
    <property type="project" value="InterPro"/>
</dbReference>
<accession>A0A9D5DEK5</accession>
<feature type="repeat" description="PPR" evidence="2">
    <location>
        <begin position="5"/>
        <end position="39"/>
    </location>
</feature>
<dbReference type="AlphaFoldDB" id="A0A9D5DEK5"/>
<dbReference type="Pfam" id="PF12854">
    <property type="entry name" value="PPR_1"/>
    <property type="match status" value="1"/>
</dbReference>
<proteinExistence type="predicted"/>
<dbReference type="InterPro" id="IPR002885">
    <property type="entry name" value="PPR_rpt"/>
</dbReference>
<evidence type="ECO:0000313" key="3">
    <source>
        <dbReference type="EMBL" id="KAJ0989260.1"/>
    </source>
</evidence>
<sequence length="649" mass="72202">MGKKNLHSWNTLIDCYCKLGSLNEARQLFDEMPQRDAVSWNTMISGYDRHGPCEIALEFFVGMRQSECKVDHFGVSSVISACSNLMFLNNGREIHGLSYKIGLDSHVQVGSALVGLYGKCQVIEDAMRVFDGMGIRELFTWNSMLAGYVQCSNISEALHFFSEMPEKDVVSWTTIISGGSQQQMNEEAIQLFHRMQEAGLWPDQLCFVSALNACVQMLDYQEGLKIHSQIFKFGFQADAIIGSVLVVLYARCGCFDSARSATKSLDYIDDFSWSVLISEYAKHGLIDCAYELFKSLEKKSLPLWNALIGGYAYLELNEEAFGVFRHMKMDGINGDEFTFGSLLSGADNLGGRYGEQIHSQTIKTGVNSSVFVGSALIDMYSSSLACEAAISIFDAIHEPNLVSWNAMISGYGLNNMDLEAVHTFRLMMVSRIKPDNITFSLILESCSSLLSLPGGMQVHAFAYKLGFDTDVVVGSALIDMYGKCENMDAASRAFSDIHLHTVVSWTALLCGFVRHGMWDTAKEIFNRMPQKNVVSWNTLISGHAKHGSGLEAFELYSQMTKLGQFPDRISFISLLMVCCDSLLEEPGKQVHAQIIKTGYYRNAYVNIALKEMYQKLRNPSARSDLCSSCYYPKLENISLVSEDAVSGSS</sequence>
<dbReference type="PROSITE" id="PS51375">
    <property type="entry name" value="PPR"/>
    <property type="match status" value="6"/>
</dbReference>
<evidence type="ECO:0008006" key="5">
    <source>
        <dbReference type="Google" id="ProtNLM"/>
    </source>
</evidence>
<protein>
    <recommendedName>
        <fullName evidence="5">Pentatricopeptide repeat-containing protein</fullName>
    </recommendedName>
</protein>
<dbReference type="PANTHER" id="PTHR47926:SF423">
    <property type="entry name" value="REPEAT-CONTAINING PROTEIN, PUTATIVE-RELATED"/>
    <property type="match status" value="1"/>
</dbReference>
<feature type="repeat" description="PPR" evidence="2">
    <location>
        <begin position="532"/>
        <end position="566"/>
    </location>
</feature>
<dbReference type="GO" id="GO:0009451">
    <property type="term" value="P:RNA modification"/>
    <property type="evidence" value="ECO:0007669"/>
    <property type="project" value="InterPro"/>
</dbReference>
<reference evidence="3" key="1">
    <citation type="submission" date="2021-03" db="EMBL/GenBank/DDBJ databases">
        <authorList>
            <person name="Li Z."/>
            <person name="Yang C."/>
        </authorList>
    </citation>
    <scope>NUCLEOTIDE SEQUENCE</scope>
    <source>
        <strain evidence="3">Dzin_1.0</strain>
        <tissue evidence="3">Leaf</tissue>
    </source>
</reference>
<organism evidence="3 4">
    <name type="scientific">Dioscorea zingiberensis</name>
    <dbReference type="NCBI Taxonomy" id="325984"/>
    <lineage>
        <taxon>Eukaryota</taxon>
        <taxon>Viridiplantae</taxon>
        <taxon>Streptophyta</taxon>
        <taxon>Embryophyta</taxon>
        <taxon>Tracheophyta</taxon>
        <taxon>Spermatophyta</taxon>
        <taxon>Magnoliopsida</taxon>
        <taxon>Liliopsida</taxon>
        <taxon>Dioscoreales</taxon>
        <taxon>Dioscoreaceae</taxon>
        <taxon>Dioscorea</taxon>
    </lineage>
</organism>
<dbReference type="Gene3D" id="1.25.40.10">
    <property type="entry name" value="Tetratricopeptide repeat domain"/>
    <property type="match status" value="5"/>
</dbReference>
<dbReference type="Pfam" id="PF01535">
    <property type="entry name" value="PPR"/>
    <property type="match status" value="3"/>
</dbReference>
<dbReference type="OrthoDB" id="768798at2759"/>
<dbReference type="EMBL" id="JAGGNH010000001">
    <property type="protein sequence ID" value="KAJ0989260.1"/>
    <property type="molecule type" value="Genomic_DNA"/>
</dbReference>
<dbReference type="InterPro" id="IPR046960">
    <property type="entry name" value="PPR_At4g14850-like_plant"/>
</dbReference>
<dbReference type="FunFam" id="1.25.40.10:FF:000073">
    <property type="entry name" value="Pentatricopeptide repeat-containing protein chloroplastic"/>
    <property type="match status" value="1"/>
</dbReference>
<dbReference type="PANTHER" id="PTHR47926">
    <property type="entry name" value="PENTATRICOPEPTIDE REPEAT-CONTAINING PROTEIN"/>
    <property type="match status" value="1"/>
</dbReference>
<gene>
    <name evidence="3" type="ORF">J5N97_007616</name>
</gene>
<feature type="repeat" description="PPR" evidence="2">
    <location>
        <begin position="269"/>
        <end position="303"/>
    </location>
</feature>
<evidence type="ECO:0000256" key="2">
    <source>
        <dbReference type="PROSITE-ProRule" id="PRU00708"/>
    </source>
</evidence>
<dbReference type="Proteomes" id="UP001085076">
    <property type="component" value="Miscellaneous, Linkage group lg01"/>
</dbReference>
<keyword evidence="4" id="KW-1185">Reference proteome</keyword>
<keyword evidence="1" id="KW-0677">Repeat</keyword>
<reference evidence="3" key="2">
    <citation type="journal article" date="2022" name="Hortic Res">
        <title>The genome of Dioscorea zingiberensis sheds light on the biosynthesis, origin and evolution of the medicinally important diosgenin saponins.</title>
        <authorList>
            <person name="Li Y."/>
            <person name="Tan C."/>
            <person name="Li Z."/>
            <person name="Guo J."/>
            <person name="Li S."/>
            <person name="Chen X."/>
            <person name="Wang C."/>
            <person name="Dai X."/>
            <person name="Yang H."/>
            <person name="Song W."/>
            <person name="Hou L."/>
            <person name="Xu J."/>
            <person name="Tong Z."/>
            <person name="Xu A."/>
            <person name="Yuan X."/>
            <person name="Wang W."/>
            <person name="Yang Q."/>
            <person name="Chen L."/>
            <person name="Sun Z."/>
            <person name="Wang K."/>
            <person name="Pan B."/>
            <person name="Chen J."/>
            <person name="Bao Y."/>
            <person name="Liu F."/>
            <person name="Qi X."/>
            <person name="Gang D.R."/>
            <person name="Wen J."/>
            <person name="Li J."/>
        </authorList>
    </citation>
    <scope>NUCLEOTIDE SEQUENCE</scope>
    <source>
        <strain evidence="3">Dzin_1.0</strain>
    </source>
</reference>
<dbReference type="InterPro" id="IPR011990">
    <property type="entry name" value="TPR-like_helical_dom_sf"/>
</dbReference>
<feature type="repeat" description="PPR" evidence="2">
    <location>
        <begin position="501"/>
        <end position="531"/>
    </location>
</feature>
<dbReference type="NCBIfam" id="TIGR00756">
    <property type="entry name" value="PPR"/>
    <property type="match status" value="5"/>
</dbReference>
<name>A0A9D5DEK5_9LILI</name>
<feature type="repeat" description="PPR" evidence="2">
    <location>
        <begin position="400"/>
        <end position="434"/>
    </location>
</feature>
<comment type="caution">
    <text evidence="3">The sequence shown here is derived from an EMBL/GenBank/DDBJ whole genome shotgun (WGS) entry which is preliminary data.</text>
</comment>
<dbReference type="Pfam" id="PF13041">
    <property type="entry name" value="PPR_2"/>
    <property type="match status" value="3"/>
</dbReference>
<feature type="repeat" description="PPR" evidence="2">
    <location>
        <begin position="137"/>
        <end position="171"/>
    </location>
</feature>
<dbReference type="FunFam" id="1.25.40.10:FF:000381">
    <property type="entry name" value="Pentatricopeptide repeat-containing protein"/>
    <property type="match status" value="1"/>
</dbReference>
<evidence type="ECO:0000313" key="4">
    <source>
        <dbReference type="Proteomes" id="UP001085076"/>
    </source>
</evidence>
<evidence type="ECO:0000256" key="1">
    <source>
        <dbReference type="ARBA" id="ARBA00022737"/>
    </source>
</evidence>